<reference evidence="14 15" key="1">
    <citation type="journal article" date="2011" name="Proc. Natl. Acad. Sci. U.S.A.">
        <title>Evolutionary erosion of yeast sex chromosomes by mating-type switching accidents.</title>
        <authorList>
            <person name="Gordon J.L."/>
            <person name="Armisen D."/>
            <person name="Proux-Wera E."/>
            <person name="Oheigeartaigh S.S."/>
            <person name="Byrne K.P."/>
            <person name="Wolfe K.H."/>
        </authorList>
    </citation>
    <scope>NUCLEOTIDE SEQUENCE [LARGE SCALE GENOMIC DNA]</scope>
    <source>
        <strain evidence="15">ATCC 24235 / CBS 4417 / NBRC 1672 / NRRL Y-8282 / UCD 70-5</strain>
    </source>
</reference>
<dbReference type="PRINTS" id="PR00503">
    <property type="entry name" value="BROMODOMAIN"/>
</dbReference>
<dbReference type="AlphaFoldDB" id="G8BV12"/>
<keyword evidence="6 10" id="KW-0103">Bromodomain</keyword>
<dbReference type="PROSITE" id="PS51038">
    <property type="entry name" value="BAH"/>
    <property type="match status" value="1"/>
</dbReference>
<gene>
    <name evidence="14" type="primary">TPHA0F01090</name>
    <name evidence="14" type="ordered locus">TPHA_0F01090</name>
</gene>
<dbReference type="Proteomes" id="UP000005666">
    <property type="component" value="Chromosome 6"/>
</dbReference>
<dbReference type="SMART" id="SM00297">
    <property type="entry name" value="BROMO"/>
    <property type="match status" value="2"/>
</dbReference>
<evidence type="ECO:0000259" key="12">
    <source>
        <dbReference type="PROSITE" id="PS50014"/>
    </source>
</evidence>
<evidence type="ECO:0000256" key="3">
    <source>
        <dbReference type="ARBA" id="ARBA00022737"/>
    </source>
</evidence>
<dbReference type="eggNOG" id="KOG1827">
    <property type="taxonomic scope" value="Eukaryota"/>
</dbReference>
<dbReference type="OMA" id="RLPHYTS"/>
<evidence type="ECO:0000313" key="15">
    <source>
        <dbReference type="Proteomes" id="UP000005666"/>
    </source>
</evidence>
<dbReference type="CDD" id="cd04717">
    <property type="entry name" value="BAH_polybromo"/>
    <property type="match status" value="1"/>
</dbReference>
<evidence type="ECO:0000256" key="9">
    <source>
        <dbReference type="ARBA" id="ARBA00061403"/>
    </source>
</evidence>
<dbReference type="SMART" id="SM00439">
    <property type="entry name" value="BAH"/>
    <property type="match status" value="1"/>
</dbReference>
<evidence type="ECO:0000256" key="10">
    <source>
        <dbReference type="PROSITE-ProRule" id="PRU00035"/>
    </source>
</evidence>
<dbReference type="InterPro" id="IPR037382">
    <property type="entry name" value="Rsc/polybromo"/>
</dbReference>
<feature type="domain" description="Bromo" evidence="12">
    <location>
        <begin position="260"/>
        <end position="306"/>
    </location>
</feature>
<dbReference type="KEGG" id="tpf:TPHA_0F01090"/>
<dbReference type="InterPro" id="IPR036427">
    <property type="entry name" value="Bromodomain-like_sf"/>
</dbReference>
<dbReference type="FunFam" id="2.30.30.490:FF:000016">
    <property type="entry name" value="RSC complex member"/>
    <property type="match status" value="1"/>
</dbReference>
<comment type="similarity">
    <text evidence="9">Belongs to the RSC1 family.</text>
</comment>
<evidence type="ECO:0000256" key="11">
    <source>
        <dbReference type="SAM" id="MobiDB-lite"/>
    </source>
</evidence>
<dbReference type="InterPro" id="IPR001025">
    <property type="entry name" value="BAH_dom"/>
</dbReference>
<dbReference type="GO" id="GO:0006337">
    <property type="term" value="P:nucleosome disassembly"/>
    <property type="evidence" value="ECO:0007669"/>
    <property type="project" value="EnsemblFungi"/>
</dbReference>
<keyword evidence="2" id="KW-0597">Phosphoprotein</keyword>
<dbReference type="RefSeq" id="XP_003686028.1">
    <property type="nucleotide sequence ID" value="XM_003685980.1"/>
</dbReference>
<feature type="region of interest" description="Disordered" evidence="11">
    <location>
        <begin position="589"/>
        <end position="619"/>
    </location>
</feature>
<dbReference type="SUPFAM" id="SSF47370">
    <property type="entry name" value="Bromodomain"/>
    <property type="match status" value="2"/>
</dbReference>
<evidence type="ECO:0000256" key="6">
    <source>
        <dbReference type="ARBA" id="ARBA00023117"/>
    </source>
</evidence>
<evidence type="ECO:0000313" key="14">
    <source>
        <dbReference type="EMBL" id="CCE63594.1"/>
    </source>
</evidence>
<dbReference type="PANTHER" id="PTHR16062">
    <property type="entry name" value="SWI/SNF-RELATED"/>
    <property type="match status" value="1"/>
</dbReference>
<evidence type="ECO:0008006" key="16">
    <source>
        <dbReference type="Google" id="ProtNLM"/>
    </source>
</evidence>
<dbReference type="GO" id="GO:0006368">
    <property type="term" value="P:transcription elongation by RNA polymerase II"/>
    <property type="evidence" value="ECO:0007669"/>
    <property type="project" value="EnsemblFungi"/>
</dbReference>
<feature type="domain" description="BAH" evidence="13">
    <location>
        <begin position="359"/>
        <end position="479"/>
    </location>
</feature>
<dbReference type="OrthoDB" id="1742084at2759"/>
<evidence type="ECO:0000256" key="2">
    <source>
        <dbReference type="ARBA" id="ARBA00022553"/>
    </source>
</evidence>
<evidence type="ECO:0000259" key="13">
    <source>
        <dbReference type="PROSITE" id="PS51038"/>
    </source>
</evidence>
<keyword evidence="4" id="KW-0156">Chromatin regulator</keyword>
<dbReference type="Gene3D" id="1.20.920.10">
    <property type="entry name" value="Bromodomain-like"/>
    <property type="match status" value="2"/>
</dbReference>
<keyword evidence="3" id="KW-0677">Repeat</keyword>
<comment type="subcellular location">
    <subcellularLocation>
        <location evidence="1">Nucleus</location>
    </subcellularLocation>
</comment>
<evidence type="ECO:0000256" key="4">
    <source>
        <dbReference type="ARBA" id="ARBA00022853"/>
    </source>
</evidence>
<feature type="compositionally biased region" description="Low complexity" evidence="11">
    <location>
        <begin position="597"/>
        <end position="607"/>
    </location>
</feature>
<organism evidence="14 15">
    <name type="scientific">Tetrapisispora phaffii (strain ATCC 24235 / CBS 4417 / NBRC 1672 / NRRL Y-8282 / UCD 70-5)</name>
    <name type="common">Yeast</name>
    <name type="synonym">Fabospora phaffii</name>
    <dbReference type="NCBI Taxonomy" id="1071381"/>
    <lineage>
        <taxon>Eukaryota</taxon>
        <taxon>Fungi</taxon>
        <taxon>Dikarya</taxon>
        <taxon>Ascomycota</taxon>
        <taxon>Saccharomycotina</taxon>
        <taxon>Saccharomycetes</taxon>
        <taxon>Saccharomycetales</taxon>
        <taxon>Saccharomycetaceae</taxon>
        <taxon>Tetrapisispora</taxon>
    </lineage>
</organism>
<dbReference type="GO" id="GO:0006303">
    <property type="term" value="P:double-strand break repair via nonhomologous end joining"/>
    <property type="evidence" value="ECO:0007669"/>
    <property type="project" value="EnsemblFungi"/>
</dbReference>
<dbReference type="Gene3D" id="2.30.30.490">
    <property type="match status" value="1"/>
</dbReference>
<dbReference type="GO" id="GO:0042173">
    <property type="term" value="P:regulation of sporulation resulting in formation of a cellular spore"/>
    <property type="evidence" value="ECO:0007669"/>
    <property type="project" value="EnsemblFungi"/>
</dbReference>
<protein>
    <recommendedName>
        <fullName evidence="16">BAH domain-containing protein</fullName>
    </recommendedName>
</protein>
<evidence type="ECO:0000256" key="1">
    <source>
        <dbReference type="ARBA" id="ARBA00004123"/>
    </source>
</evidence>
<feature type="domain" description="Bromo" evidence="12">
    <location>
        <begin position="50"/>
        <end position="123"/>
    </location>
</feature>
<evidence type="ECO:0000256" key="7">
    <source>
        <dbReference type="ARBA" id="ARBA00023163"/>
    </source>
</evidence>
<keyword evidence="15" id="KW-1185">Reference proteome</keyword>
<evidence type="ECO:0000256" key="8">
    <source>
        <dbReference type="ARBA" id="ARBA00023242"/>
    </source>
</evidence>
<dbReference type="EMBL" id="HE612861">
    <property type="protein sequence ID" value="CCE63594.1"/>
    <property type="molecule type" value="Genomic_DNA"/>
</dbReference>
<dbReference type="GeneID" id="11535607"/>
<keyword evidence="5" id="KW-0805">Transcription regulation</keyword>
<name>G8BV12_TETPH</name>
<dbReference type="STRING" id="1071381.G8BV12"/>
<dbReference type="GO" id="GO:0003682">
    <property type="term" value="F:chromatin binding"/>
    <property type="evidence" value="ECO:0007669"/>
    <property type="project" value="InterPro"/>
</dbReference>
<dbReference type="Pfam" id="PF00439">
    <property type="entry name" value="Bromodomain"/>
    <property type="match status" value="2"/>
</dbReference>
<dbReference type="GO" id="GO:0016586">
    <property type="term" value="C:RSC-type complex"/>
    <property type="evidence" value="ECO:0007669"/>
    <property type="project" value="EnsemblFungi"/>
</dbReference>
<dbReference type="HOGENOM" id="CLU_007728_2_0_1"/>
<dbReference type="PROSITE" id="PS50014">
    <property type="entry name" value="BROMODOMAIN_2"/>
    <property type="match status" value="2"/>
</dbReference>
<sequence>MDVLPSNNNGTNSNTELYTILKTELDKLCLLKFNSNEFPNSDPAKATIPNNISISLIFKELPSREDYPDYYNIIRNPMSLDMIYKRLENSQYDSIYKLQSFVDDIAQISKNARYFYNMTTIIHKFANLLDNYLKAILIPFLNNKFNMNLSIQNDQNDQQEQNVNALNVISNSNLYEQQVAVTQQRIQLSPSPPIQQQFQSQYLKHTHNNQQRKHIRRGRPPIIDFPYVQRIKNVFKMLKKEIDQAGESLTSTFEKLPVSIEEYKQIIDNPMTLEDVRKNVRGRKYKDFMTFKKDMDLMLSNYQTYNLYKDHKQNLKRYEILFSKFNLYCEVELNKPDKDFIPESGDLRYPLNEVKWGNVLYSIGDWVLLKNPNDEAKPIVGQIFKMWNTTDGKIWLNVCWYFRPEQTVHRYDRLFYKNEVVKSGQYRDHTFTSVLGKCYVVHFTRFQRGDPANIKNLDIPLFICEYRYNENDKNFNKIRTWRACMPEEIRDQEEVTIPVPGRKFFKYLSPLAHLLSPTATFTDPIPEATAGAHNGPPAIGAVYIRPVLEKDDLGEYSTSPDCPRYIIRPNDPQPEGIIDFKNGIIVTKESSSHTVRRSSSCGSTSGGHVHARKPKPETPKININDLNMKSMVSTMHNNNDSFVSKPNIIINKSTYNQVTNEHTYLMNRKVMPKKAIIFNNKIPIVTNKIIQTNTTTKVKKPSTVSYSRHVLEKVTTETQVKNMKRYQEKATNTRRRDYNLSSIVSNLTNKASKSSLGKIIIETPNSYVLSIPLNSKFNTLQKCEKRNKSEKTPHNISVNNNPYIADVLWFKGPGINVSARMVNSGVNLSSIALNTWKKRRRVHFDEVEESIEVADDDAVFDSDDERVAEPDDVQEMPDMGLKPSASYIAYRMRQSK</sequence>
<accession>G8BV12</accession>
<dbReference type="PANTHER" id="PTHR16062:SF21">
    <property type="entry name" value="CHROMATIN STRUCTURE-REMODELING COMPLEX SUBUNIT RSC1-RELATED"/>
    <property type="match status" value="1"/>
</dbReference>
<keyword evidence="7" id="KW-0804">Transcription</keyword>
<dbReference type="InterPro" id="IPR043151">
    <property type="entry name" value="BAH_sf"/>
</dbReference>
<keyword evidence="8" id="KW-0539">Nucleus</keyword>
<dbReference type="InterPro" id="IPR001487">
    <property type="entry name" value="Bromodomain"/>
</dbReference>
<dbReference type="Pfam" id="PF01426">
    <property type="entry name" value="BAH"/>
    <property type="match status" value="1"/>
</dbReference>
<proteinExistence type="inferred from homology"/>
<evidence type="ECO:0000256" key="5">
    <source>
        <dbReference type="ARBA" id="ARBA00023015"/>
    </source>
</evidence>